<organism evidence="2 3">
    <name type="scientific">Vespula maculifrons</name>
    <name type="common">Eastern yellow jacket</name>
    <name type="synonym">Wasp</name>
    <dbReference type="NCBI Taxonomy" id="7453"/>
    <lineage>
        <taxon>Eukaryota</taxon>
        <taxon>Metazoa</taxon>
        <taxon>Ecdysozoa</taxon>
        <taxon>Arthropoda</taxon>
        <taxon>Hexapoda</taxon>
        <taxon>Insecta</taxon>
        <taxon>Pterygota</taxon>
        <taxon>Neoptera</taxon>
        <taxon>Endopterygota</taxon>
        <taxon>Hymenoptera</taxon>
        <taxon>Apocrita</taxon>
        <taxon>Aculeata</taxon>
        <taxon>Vespoidea</taxon>
        <taxon>Vespidae</taxon>
        <taxon>Vespinae</taxon>
        <taxon>Vespula</taxon>
    </lineage>
</organism>
<feature type="compositionally biased region" description="Basic and acidic residues" evidence="1">
    <location>
        <begin position="34"/>
        <end position="58"/>
    </location>
</feature>
<dbReference type="EMBL" id="JAYRBN010000059">
    <property type="protein sequence ID" value="KAL2741242.1"/>
    <property type="molecule type" value="Genomic_DNA"/>
</dbReference>
<dbReference type="AlphaFoldDB" id="A0ABD2C874"/>
<reference evidence="2 3" key="1">
    <citation type="journal article" date="2024" name="Ann. Entomol. Soc. Am.">
        <title>Genomic analyses of the southern and eastern yellowjacket wasps (Hymenoptera: Vespidae) reveal evolutionary signatures of social life.</title>
        <authorList>
            <person name="Catto M.A."/>
            <person name="Caine P.B."/>
            <person name="Orr S.E."/>
            <person name="Hunt B.G."/>
            <person name="Goodisman M.A.D."/>
        </authorList>
    </citation>
    <scope>NUCLEOTIDE SEQUENCE [LARGE SCALE GENOMIC DNA]</scope>
    <source>
        <strain evidence="2">232</strain>
        <tissue evidence="2">Head and thorax</tissue>
    </source>
</reference>
<gene>
    <name evidence="2" type="ORF">V1477_010303</name>
</gene>
<accession>A0ABD2C874</accession>
<keyword evidence="3" id="KW-1185">Reference proteome</keyword>
<evidence type="ECO:0000313" key="3">
    <source>
        <dbReference type="Proteomes" id="UP001607303"/>
    </source>
</evidence>
<dbReference type="Proteomes" id="UP001607303">
    <property type="component" value="Unassembled WGS sequence"/>
</dbReference>
<feature type="region of interest" description="Disordered" evidence="1">
    <location>
        <begin position="30"/>
        <end position="60"/>
    </location>
</feature>
<comment type="caution">
    <text evidence="2">The sequence shown here is derived from an EMBL/GenBank/DDBJ whole genome shotgun (WGS) entry which is preliminary data.</text>
</comment>
<evidence type="ECO:0000256" key="1">
    <source>
        <dbReference type="SAM" id="MobiDB-lite"/>
    </source>
</evidence>
<proteinExistence type="predicted"/>
<protein>
    <submittedName>
        <fullName evidence="2">Uncharacterized protein</fullName>
    </submittedName>
</protein>
<feature type="non-terminal residue" evidence="2">
    <location>
        <position position="1"/>
    </location>
</feature>
<evidence type="ECO:0000313" key="2">
    <source>
        <dbReference type="EMBL" id="KAL2741242.1"/>
    </source>
</evidence>
<name>A0ABD2C874_VESMC</name>
<sequence>SYRFNVVKDFSTGNERFIHSSSKLTTYSKALASSEKRDKEKKEIKEKRQKRDKEKTSEYQRMATLNNPQRRKVFHPLLPTS</sequence>